<keyword evidence="6" id="KW-1185">Reference proteome</keyword>
<comment type="subunit">
    <text evidence="1">Homodimer.</text>
</comment>
<dbReference type="PIRSF" id="PIRSF017306">
    <property type="entry name" value="Ureidogly_hydro"/>
    <property type="match status" value="1"/>
</dbReference>
<dbReference type="AlphaFoldDB" id="D7A2J6"/>
<organism evidence="5 6">
    <name type="scientific">Ancylobacter novellus (strain ATCC 8093 / DSM 506 / JCM 20403 / CCM 1077 / IAM 12100 / NBRC 12443 / NCIMB 10456)</name>
    <name type="common">Starkeya novella</name>
    <dbReference type="NCBI Taxonomy" id="639283"/>
    <lineage>
        <taxon>Bacteria</taxon>
        <taxon>Pseudomonadati</taxon>
        <taxon>Pseudomonadota</taxon>
        <taxon>Alphaproteobacteria</taxon>
        <taxon>Hyphomicrobiales</taxon>
        <taxon>Xanthobacteraceae</taxon>
        <taxon>Ancylobacter</taxon>
    </lineage>
</organism>
<accession>D7A2J6</accession>
<dbReference type="EMBL" id="CP002026">
    <property type="protein sequence ID" value="ADH91526.1"/>
    <property type="molecule type" value="Genomic_DNA"/>
</dbReference>
<dbReference type="STRING" id="639283.Snov_4260"/>
<dbReference type="Proteomes" id="UP000006633">
    <property type="component" value="Chromosome"/>
</dbReference>
<sequence>MALELQLVNEELFRPYGALVQPATLHPLRVNAGTALRHDVTSFDRDQRSSSRLIASVFETQPQALPLSIDLLERHPYSQQAIIEMSGADFVLAVCLPDGNGDPELGSLRAFLFPRGSGVIYHRGVWHTPIIGTGKTGRFFVQSWQDGTASDCLETAIARHLIYLSGQAGM</sequence>
<comment type="catalytic activity">
    <reaction evidence="4">
        <text>(S)-ureidoglycolate = urea + glyoxylate</text>
        <dbReference type="Rhea" id="RHEA:11304"/>
        <dbReference type="ChEBI" id="CHEBI:16199"/>
        <dbReference type="ChEBI" id="CHEBI:36655"/>
        <dbReference type="ChEBI" id="CHEBI:57296"/>
        <dbReference type="EC" id="4.3.2.3"/>
    </reaction>
</comment>
<evidence type="ECO:0000313" key="6">
    <source>
        <dbReference type="Proteomes" id="UP000006633"/>
    </source>
</evidence>
<keyword evidence="2" id="KW-0659">Purine metabolism</keyword>
<evidence type="ECO:0000256" key="2">
    <source>
        <dbReference type="ARBA" id="ARBA00022631"/>
    </source>
</evidence>
<dbReference type="eggNOG" id="COG3194">
    <property type="taxonomic scope" value="Bacteria"/>
</dbReference>
<dbReference type="PANTHER" id="PTHR21221">
    <property type="entry name" value="UREIDOGLYCOLATE HYDROLASE"/>
    <property type="match status" value="1"/>
</dbReference>
<dbReference type="Gene3D" id="2.60.120.480">
    <property type="entry name" value="Ureidoglycolate hydrolase"/>
    <property type="match status" value="1"/>
</dbReference>
<dbReference type="GO" id="GO:0006144">
    <property type="term" value="P:purine nucleobase metabolic process"/>
    <property type="evidence" value="ECO:0007669"/>
    <property type="project" value="UniProtKB-KW"/>
</dbReference>
<dbReference type="InterPro" id="IPR007247">
    <property type="entry name" value="Ureidogly_lyase"/>
</dbReference>
<dbReference type="Pfam" id="PF04115">
    <property type="entry name" value="Ureidogly_lyase"/>
    <property type="match status" value="1"/>
</dbReference>
<gene>
    <name evidence="5" type="ordered locus">Snov_4260</name>
</gene>
<reference evidence="5 6" key="1">
    <citation type="journal article" date="2012" name="Stand. Genomic Sci.">
        <title>Complete genome sequence of the facultatively chemolithoautotrophic and methylotrophic alpha Proteobacterium Starkeya novella type strain (ATCC 8093(T)).</title>
        <authorList>
            <person name="Kappler U."/>
            <person name="Davenport K."/>
            <person name="Beatson S."/>
            <person name="Lucas S."/>
            <person name="Lapidus A."/>
            <person name="Copeland A."/>
            <person name="Berry K.W."/>
            <person name="Glavina Del Rio T."/>
            <person name="Hammon N."/>
            <person name="Dalin E."/>
            <person name="Tice H."/>
            <person name="Pitluck S."/>
            <person name="Richardson P."/>
            <person name="Bruce D."/>
            <person name="Goodwin L.A."/>
            <person name="Han C."/>
            <person name="Tapia R."/>
            <person name="Detter J.C."/>
            <person name="Chang Y.J."/>
            <person name="Jeffries C.D."/>
            <person name="Land M."/>
            <person name="Hauser L."/>
            <person name="Kyrpides N.C."/>
            <person name="Goker M."/>
            <person name="Ivanova N."/>
            <person name="Klenk H.P."/>
            <person name="Woyke T."/>
        </authorList>
    </citation>
    <scope>NUCLEOTIDE SEQUENCE [LARGE SCALE GENOMIC DNA]</scope>
    <source>
        <strain evidence="6">ATCC 8093 / DSM 506 / JCM 20403 / CCM 1077 / IAM 12100 / NBRC 12443 / NCIMB 10456</strain>
    </source>
</reference>
<dbReference type="GO" id="GO:0004848">
    <property type="term" value="F:ureidoglycolate hydrolase activity"/>
    <property type="evidence" value="ECO:0007669"/>
    <property type="project" value="InterPro"/>
</dbReference>
<dbReference type="PANTHER" id="PTHR21221:SF1">
    <property type="entry name" value="UREIDOGLYCOLATE LYASE"/>
    <property type="match status" value="1"/>
</dbReference>
<dbReference type="GO" id="GO:0000256">
    <property type="term" value="P:allantoin catabolic process"/>
    <property type="evidence" value="ECO:0007669"/>
    <property type="project" value="InterPro"/>
</dbReference>
<evidence type="ECO:0000256" key="3">
    <source>
        <dbReference type="ARBA" id="ARBA00023239"/>
    </source>
</evidence>
<dbReference type="GO" id="GO:0050385">
    <property type="term" value="F:ureidoglycolate lyase activity"/>
    <property type="evidence" value="ECO:0007669"/>
    <property type="project" value="UniProtKB-EC"/>
</dbReference>
<dbReference type="InterPro" id="IPR024060">
    <property type="entry name" value="Ureidoglycolate_lyase_dom_sf"/>
</dbReference>
<evidence type="ECO:0000256" key="1">
    <source>
        <dbReference type="ARBA" id="ARBA00011738"/>
    </source>
</evidence>
<dbReference type="InterPro" id="IPR047233">
    <property type="entry name" value="UAH_cupin"/>
</dbReference>
<protein>
    <submittedName>
        <fullName evidence="5">Ureidoglycolate hydrolase</fullName>
    </submittedName>
</protein>
<evidence type="ECO:0000313" key="5">
    <source>
        <dbReference type="EMBL" id="ADH91526.1"/>
    </source>
</evidence>
<dbReference type="KEGG" id="sno:Snov_4260"/>
<dbReference type="InterPro" id="IPR011051">
    <property type="entry name" value="RmlC_Cupin_sf"/>
</dbReference>
<keyword evidence="5" id="KW-0378">Hydrolase</keyword>
<dbReference type="SUPFAM" id="SSF51182">
    <property type="entry name" value="RmlC-like cupins"/>
    <property type="match status" value="1"/>
</dbReference>
<keyword evidence="3" id="KW-0456">Lyase</keyword>
<dbReference type="HOGENOM" id="CLU_070848_1_0_5"/>
<name>D7A2J6_ANCN5</name>
<evidence type="ECO:0000256" key="4">
    <source>
        <dbReference type="ARBA" id="ARBA00047684"/>
    </source>
</evidence>
<proteinExistence type="predicted"/>
<dbReference type="CDD" id="cd20298">
    <property type="entry name" value="cupin_UAH"/>
    <property type="match status" value="1"/>
</dbReference>